<accession>A0ABV3TWX0</accession>
<name>A0ABV3TWX0_9GAMM</name>
<keyword evidence="2" id="KW-1185">Reference proteome</keyword>
<dbReference type="SUPFAM" id="SSF75169">
    <property type="entry name" value="DsrEFH-like"/>
    <property type="match status" value="1"/>
</dbReference>
<dbReference type="InterPro" id="IPR007215">
    <property type="entry name" value="Sulphur_relay_TusB/DsrH"/>
</dbReference>
<dbReference type="Proteomes" id="UP001557484">
    <property type="component" value="Unassembled WGS sequence"/>
</dbReference>
<dbReference type="Gene3D" id="3.40.1260.10">
    <property type="entry name" value="DsrEFH-like"/>
    <property type="match status" value="1"/>
</dbReference>
<dbReference type="RefSeq" id="WP_368375925.1">
    <property type="nucleotide sequence ID" value="NZ_JBFRYB010000001.1"/>
</dbReference>
<comment type="caution">
    <text evidence="1">The sequence shown here is derived from an EMBL/GenBank/DDBJ whole genome shotgun (WGS) entry which is preliminary data.</text>
</comment>
<protein>
    <submittedName>
        <fullName evidence="1">Sulfurtransferase complex subunit TusB</fullName>
    </submittedName>
</protein>
<gene>
    <name evidence="1" type="primary">tusB</name>
    <name evidence="1" type="ORF">AB4875_10040</name>
</gene>
<dbReference type="EMBL" id="JBFRYB010000001">
    <property type="protein sequence ID" value="MEX1665830.1"/>
    <property type="molecule type" value="Genomic_DNA"/>
</dbReference>
<evidence type="ECO:0000313" key="1">
    <source>
        <dbReference type="EMBL" id="MEX1665830.1"/>
    </source>
</evidence>
<proteinExistence type="predicted"/>
<reference evidence="1 2" key="1">
    <citation type="journal article" date="2011" name="Int. J. Syst. Evol. Microbiol.">
        <title>Zhongshania antarctica gen. nov., sp. nov. and Zhongshania guokunii sp. nov., gammaproteobacteria respectively isolated from coastal attached (fast) ice and surface seawater of the Antarctic.</title>
        <authorList>
            <person name="Li H.J."/>
            <person name="Zhang X.Y."/>
            <person name="Chen C.X."/>
            <person name="Zhang Y.J."/>
            <person name="Gao Z.M."/>
            <person name="Yu Y."/>
            <person name="Chen X.L."/>
            <person name="Chen B."/>
            <person name="Zhang Y.Z."/>
        </authorList>
    </citation>
    <scope>NUCLEOTIDE SEQUENCE [LARGE SCALE GENOMIC DNA]</scope>
    <source>
        <strain evidence="1 2">R06B22</strain>
    </source>
</reference>
<dbReference type="NCBIfam" id="TIGR03011">
    <property type="entry name" value="sulf_tusB_dsrH"/>
    <property type="match status" value="1"/>
</dbReference>
<dbReference type="InterPro" id="IPR027396">
    <property type="entry name" value="DsrEFH-like"/>
</dbReference>
<evidence type="ECO:0000313" key="2">
    <source>
        <dbReference type="Proteomes" id="UP001557484"/>
    </source>
</evidence>
<organism evidence="1 2">
    <name type="scientific">Zhongshania arctica</name>
    <dbReference type="NCBI Taxonomy" id="3238302"/>
    <lineage>
        <taxon>Bacteria</taxon>
        <taxon>Pseudomonadati</taxon>
        <taxon>Pseudomonadota</taxon>
        <taxon>Gammaproteobacteria</taxon>
        <taxon>Cellvibrionales</taxon>
        <taxon>Spongiibacteraceae</taxon>
        <taxon>Zhongshania</taxon>
    </lineage>
</organism>
<sequence length="87" mass="9644">MRLHILNTPDSLSRCKAVVENSDSLILIEDAVVLSPSIFSDIDTGTAVYVLLDDIQRRGLKTPSNIKALDYIQFVDLCAAHPQCLSW</sequence>
<dbReference type="Pfam" id="PF04077">
    <property type="entry name" value="DsrH"/>
    <property type="match status" value="1"/>
</dbReference>